<name>A0A4R2IZG7_9PSEU</name>
<proteinExistence type="predicted"/>
<organism evidence="1 2">
    <name type="scientific">Actinocrispum wychmicini</name>
    <dbReference type="NCBI Taxonomy" id="1213861"/>
    <lineage>
        <taxon>Bacteria</taxon>
        <taxon>Bacillati</taxon>
        <taxon>Actinomycetota</taxon>
        <taxon>Actinomycetes</taxon>
        <taxon>Pseudonocardiales</taxon>
        <taxon>Pseudonocardiaceae</taxon>
        <taxon>Actinocrispum</taxon>
    </lineage>
</organism>
<dbReference type="Gene3D" id="3.40.50.2300">
    <property type="match status" value="2"/>
</dbReference>
<sequence length="899" mass="99562">MRVRTFTEQLTVFDGADQVVELVRALVHRPRFGEAPERTRDQDTWRRRGRKGIPMVCLVRDVHERELLAELDKRLEQARPKPVPHARYTYGSRVADWPESGDRALKPAHASDVEPIRAVLSDLAVDLAGRDGAPRFRRFRLVRWLTEQSLRDAITEPDGELLRRLRERDLARRRSFATERTDELTDIVPSWARFVLRLVPPLWFRAKISGLGAEYRWLLRQPYLAPRDPGTFAGFAERLTTDKRAKEDPEQLLRLLVNAFLADLRHAYRRRPWRPGAARRTSYVVILLDGVSRANGGYRLLKLINDVRNDTGAFDPVLFVSGSEKVPPFAVKSDEHGTPAVPTARNALQAYRKWSERFSTASRARTPTAWYLPIRVPQGPNAESDRFDEARERLLDTPAITSDPAPLWSRRWVLALVTLALVGAVVGVEEQQRQAHCGVFFLAAEASTLVTAGDECVGVSERGFAFQPSDRAFSDVQAKVGELNQRATDAHRANPKRPLVSLVFVAAQSSPNQSLASERESLAGIAVAQDRQIEASGDNNPLLRVLVANVGFQMRHGPEVAELLGRMVARDSSIIGAIGFDQSRQPALETIDALSRIGLPMVAATLSADHIPDRTSLYFQVSPRNQREAAIAARYTDEELKPAERKVLVLSPDDPGDTYSNNLRDDLRASFGTVGFVVETRDYALSPGAGEVARQVGADVCGYRGVVFFTGRSEDFDLLLDGVNARCRGVSPMILAGDDISRYVADRGLRARYAGVPFDYLTFATGGAGCDTGGDLYARMKVLVPNECGGERDVALDEYAPLAYDATLTYIKAVEQVRESPGQVPLDKASVWHELSSTQTLVGESGTIDFGGKVDQRWPLNKYVAVVRVNGPGQTHPTVMATCGLHQGDPPSAAWCPHD</sequence>
<dbReference type="SUPFAM" id="SSF53822">
    <property type="entry name" value="Periplasmic binding protein-like I"/>
    <property type="match status" value="1"/>
</dbReference>
<dbReference type="OrthoDB" id="3440574at2"/>
<gene>
    <name evidence="1" type="ORF">EV192_113115</name>
</gene>
<dbReference type="InterPro" id="IPR028082">
    <property type="entry name" value="Peripla_BP_I"/>
</dbReference>
<dbReference type="EMBL" id="SLWS01000013">
    <property type="protein sequence ID" value="TCO50737.1"/>
    <property type="molecule type" value="Genomic_DNA"/>
</dbReference>
<keyword evidence="2" id="KW-1185">Reference proteome</keyword>
<protein>
    <submittedName>
        <fullName evidence="1">ABC-type branched-subunit amino acid transport system substrate-binding protein</fullName>
    </submittedName>
</protein>
<dbReference type="CDD" id="cd06268">
    <property type="entry name" value="PBP1_ABC_transporter_LIVBP-like"/>
    <property type="match status" value="1"/>
</dbReference>
<evidence type="ECO:0000313" key="2">
    <source>
        <dbReference type="Proteomes" id="UP000295680"/>
    </source>
</evidence>
<dbReference type="RefSeq" id="WP_132124694.1">
    <property type="nucleotide sequence ID" value="NZ_SLWS01000013.1"/>
</dbReference>
<evidence type="ECO:0000313" key="1">
    <source>
        <dbReference type="EMBL" id="TCO50737.1"/>
    </source>
</evidence>
<comment type="caution">
    <text evidence="1">The sequence shown here is derived from an EMBL/GenBank/DDBJ whole genome shotgun (WGS) entry which is preliminary data.</text>
</comment>
<dbReference type="Proteomes" id="UP000295680">
    <property type="component" value="Unassembled WGS sequence"/>
</dbReference>
<dbReference type="AlphaFoldDB" id="A0A4R2IZG7"/>
<reference evidence="1 2" key="1">
    <citation type="submission" date="2019-03" db="EMBL/GenBank/DDBJ databases">
        <title>Genomic Encyclopedia of Type Strains, Phase IV (KMG-IV): sequencing the most valuable type-strain genomes for metagenomic binning, comparative biology and taxonomic classification.</title>
        <authorList>
            <person name="Goeker M."/>
        </authorList>
    </citation>
    <scope>NUCLEOTIDE SEQUENCE [LARGE SCALE GENOMIC DNA]</scope>
    <source>
        <strain evidence="1 2">DSM 45934</strain>
    </source>
</reference>
<accession>A0A4R2IZG7</accession>